<reference evidence="2" key="1">
    <citation type="submission" date="2018-06" db="EMBL/GenBank/DDBJ databases">
        <authorList>
            <person name="Zhirakovskaya E."/>
        </authorList>
    </citation>
    <scope>NUCLEOTIDE SEQUENCE</scope>
</reference>
<dbReference type="EMBL" id="UOFY01000033">
    <property type="protein sequence ID" value="VAX09206.1"/>
    <property type="molecule type" value="Genomic_DNA"/>
</dbReference>
<evidence type="ECO:0000313" key="2">
    <source>
        <dbReference type="EMBL" id="VAX09206.1"/>
    </source>
</evidence>
<keyword evidence="1" id="KW-0472">Membrane</keyword>
<protein>
    <recommendedName>
        <fullName evidence="3">PEP-CTERM protein-sorting domain-containing protein</fullName>
    </recommendedName>
</protein>
<evidence type="ECO:0000256" key="1">
    <source>
        <dbReference type="SAM" id="Phobius"/>
    </source>
</evidence>
<evidence type="ECO:0008006" key="3">
    <source>
        <dbReference type="Google" id="ProtNLM"/>
    </source>
</evidence>
<name>A0A3B1AT98_9ZZZZ</name>
<proteinExistence type="predicted"/>
<feature type="transmembrane region" description="Helical" evidence="1">
    <location>
        <begin position="194"/>
        <end position="213"/>
    </location>
</feature>
<accession>A0A3B1AT98</accession>
<dbReference type="AlphaFoldDB" id="A0A3B1AT98"/>
<organism evidence="2">
    <name type="scientific">hydrothermal vent metagenome</name>
    <dbReference type="NCBI Taxonomy" id="652676"/>
    <lineage>
        <taxon>unclassified sequences</taxon>
        <taxon>metagenomes</taxon>
        <taxon>ecological metagenomes</taxon>
    </lineage>
</organism>
<keyword evidence="1" id="KW-0812">Transmembrane</keyword>
<gene>
    <name evidence="2" type="ORF">MNBD_GAMMA25-1994</name>
</gene>
<sequence>MKIEIKKVLVVSAIFFASASSINAQIVEFSGDNSSGTGSVGASSFNWVADSGLINAFDNPVDFGWGRISDPSSSGFNLSITMDFDIPWTFNAINFEALNTETNDNVFNLQLFDSSLTAINTSDAVASTTSSFGSAPWGYNELNNSWQYSTLSGSINGHQAVITGEYSNVSRLVITVDDHLGLDYFNLDMSPTVVPVPAAVWLFGSGFLALVSFSRRKV</sequence>
<keyword evidence="1" id="KW-1133">Transmembrane helix</keyword>